<evidence type="ECO:0000256" key="2">
    <source>
        <dbReference type="RuleBase" id="RU000461"/>
    </source>
</evidence>
<protein>
    <submittedName>
        <fullName evidence="3">p450 protein</fullName>
    </submittedName>
</protein>
<reference evidence="3" key="1">
    <citation type="journal article" date="2015" name="Angew. Chem. Int. Ed. Engl.">
        <title>Nannocystin A: an Elongation Factor 1 Inhibitor from Myxobacteria with Differential Anti-Cancer Properties.</title>
        <authorList>
            <person name="Krastel P."/>
            <person name="Roggo S."/>
            <person name="Schirle M."/>
            <person name="Ross N.T."/>
            <person name="Perruccio F."/>
            <person name="Aspesi P.Jr."/>
            <person name="Aust T."/>
            <person name="Buntin K."/>
            <person name="Estoppey D."/>
            <person name="Liechty B."/>
            <person name="Mapa F."/>
            <person name="Memmert K."/>
            <person name="Miller H."/>
            <person name="Pan X."/>
            <person name="Riedl R."/>
            <person name="Thibaut C."/>
            <person name="Thomas J."/>
            <person name="Wagner T."/>
            <person name="Weber E."/>
            <person name="Xie X."/>
            <person name="Schmitt E.K."/>
            <person name="Hoepfner D."/>
        </authorList>
    </citation>
    <scope>NUCLEOTIDE SEQUENCE</scope>
    <source>
        <strain evidence="3">MB1016</strain>
    </source>
</reference>
<dbReference type="EMBL" id="KT067736">
    <property type="protein sequence ID" value="ALD82528.1"/>
    <property type="molecule type" value="Genomic_DNA"/>
</dbReference>
<dbReference type="InterPro" id="IPR036396">
    <property type="entry name" value="Cyt_P450_sf"/>
</dbReference>
<dbReference type="SUPFAM" id="SSF48264">
    <property type="entry name" value="Cytochrome P450"/>
    <property type="match status" value="1"/>
</dbReference>
<dbReference type="PROSITE" id="PS00086">
    <property type="entry name" value="CYTOCHROME_P450"/>
    <property type="match status" value="1"/>
</dbReference>
<keyword evidence="2" id="KW-0560">Oxidoreductase</keyword>
<evidence type="ECO:0000256" key="1">
    <source>
        <dbReference type="ARBA" id="ARBA00010617"/>
    </source>
</evidence>
<comment type="similarity">
    <text evidence="1 2">Belongs to the cytochrome P450 family.</text>
</comment>
<dbReference type="PANTHER" id="PTHR46696:SF1">
    <property type="entry name" value="CYTOCHROME P450 YJIB-RELATED"/>
    <property type="match status" value="1"/>
</dbReference>
<dbReference type="PRINTS" id="PR00359">
    <property type="entry name" value="BP450"/>
</dbReference>
<dbReference type="InterPro" id="IPR017972">
    <property type="entry name" value="Cyt_P450_CS"/>
</dbReference>
<dbReference type="InterPro" id="IPR002397">
    <property type="entry name" value="Cyt_P450_B"/>
</dbReference>
<organism evidence="3">
    <name type="scientific">Nannocystis sp. MB1016</name>
    <dbReference type="NCBI Taxonomy" id="1696011"/>
    <lineage>
        <taxon>Bacteria</taxon>
        <taxon>Pseudomonadati</taxon>
        <taxon>Myxococcota</taxon>
        <taxon>Polyangia</taxon>
        <taxon>Nannocystales</taxon>
        <taxon>Nannocystaceae</taxon>
        <taxon>Nannocystis</taxon>
    </lineage>
</organism>
<dbReference type="Pfam" id="PF00067">
    <property type="entry name" value="p450"/>
    <property type="match status" value="1"/>
</dbReference>
<keyword evidence="2" id="KW-0408">Iron</keyword>
<dbReference type="GO" id="GO:0005506">
    <property type="term" value="F:iron ion binding"/>
    <property type="evidence" value="ECO:0007669"/>
    <property type="project" value="InterPro"/>
</dbReference>
<gene>
    <name evidence="3" type="primary">ncyH</name>
</gene>
<dbReference type="GO" id="GO:0004497">
    <property type="term" value="F:monooxygenase activity"/>
    <property type="evidence" value="ECO:0007669"/>
    <property type="project" value="UniProtKB-KW"/>
</dbReference>
<dbReference type="AlphaFoldDB" id="A0A0M3STH4"/>
<keyword evidence="2" id="KW-0503">Monooxygenase</keyword>
<dbReference type="Gene3D" id="1.10.630.10">
    <property type="entry name" value="Cytochrome P450"/>
    <property type="match status" value="1"/>
</dbReference>
<name>A0A0M3STH4_9BACT</name>
<keyword evidence="2" id="KW-0349">Heme</keyword>
<proteinExistence type="inferred from homology"/>
<sequence length="407" mass="44507">MTLAFGTGPLAGVDLASPRLHAERDLTDVWQLLRDEDPVVWHPAGAGGFWVVTRHAHALAVYRDSETYTSKRGNVLATLLAGGDPAGGQMLVVSDGPRNLEIRRRLLRAFTPAALQDLSERISRSTLALVQAAVDRGGCEFSADVAEHVPLAAICDLLTIPEPDRRPLLAHARACLAAESPDATDTDARLARNEILMYFARLAMRRKNVPGDDVFAILLQLTREPLALSQQELLLNSYSLLLGGDETSRLSLVGTIEALAEFPDEWQRLRRGEVSVDSAVEELLRWTTPAMHSGRTSTTAHELAGKSIAAGHTVTVWNSAANFDPAEFAEPHRLDLGRRPNRHLSFGHGHHFCLGAQLARIELSALLHALIATTDAIELTGEPRRLYSNFLGGYGKLPVRLHPRRAE</sequence>
<evidence type="ECO:0000313" key="3">
    <source>
        <dbReference type="EMBL" id="ALD82528.1"/>
    </source>
</evidence>
<dbReference type="InterPro" id="IPR001128">
    <property type="entry name" value="Cyt_P450"/>
</dbReference>
<accession>A0A0M3STH4</accession>
<dbReference type="GO" id="GO:0016705">
    <property type="term" value="F:oxidoreductase activity, acting on paired donors, with incorporation or reduction of molecular oxygen"/>
    <property type="evidence" value="ECO:0007669"/>
    <property type="project" value="InterPro"/>
</dbReference>
<keyword evidence="2" id="KW-0479">Metal-binding</keyword>
<dbReference type="PANTHER" id="PTHR46696">
    <property type="entry name" value="P450, PUTATIVE (EUROFUNG)-RELATED"/>
    <property type="match status" value="1"/>
</dbReference>
<dbReference type="GO" id="GO:0020037">
    <property type="term" value="F:heme binding"/>
    <property type="evidence" value="ECO:0007669"/>
    <property type="project" value="InterPro"/>
</dbReference>